<comment type="subcellular location">
    <subcellularLocation>
        <location evidence="1">Endomembrane system</location>
        <topology evidence="1">Multi-pass membrane protein</topology>
    </subcellularLocation>
</comment>
<keyword evidence="6" id="KW-0406">Ion transport</keyword>
<keyword evidence="4 8" id="KW-0812">Transmembrane</keyword>
<dbReference type="GO" id="GO:0015343">
    <property type="term" value="F:siderophore-iron transmembrane transporter activity"/>
    <property type="evidence" value="ECO:0007669"/>
    <property type="project" value="TreeGrafter"/>
</dbReference>
<feature type="transmembrane region" description="Helical" evidence="8">
    <location>
        <begin position="69"/>
        <end position="87"/>
    </location>
</feature>
<accession>A0A4P9ZC37</accession>
<evidence type="ECO:0000256" key="6">
    <source>
        <dbReference type="ARBA" id="ARBA00023065"/>
    </source>
</evidence>
<sequence>MTVGVIRSMMAAASQTTYAILSDYSGRLSLLIVSTIFYVIGAVIESQAYDLQLFAGCAVSLSDMSQLNWQLFASFVPALPFIINTWVSGDVAASLLKLHSSSKTPEWAAICEEKKALKKDKNLLVKLFWKLDVIGILLIVCIFGFILVASTLAGNKTTVFVPHIETWRKAYVIAPLVIWLCFNTVLILRKARFAKFPIIPFPFLKDRGVWAALCIACLLNFVWNMPKDFIFTVLVVGMNASVKAATRIGTLYSFVSVLTGPILGLVIVRVRKTKYFIPVGCVIWFVAMGILWHFRGTNNGVEYKKFQDGFFTYTTQLSIQTCTNHEYIIGSALGTAVSGTVWMQLMPEEILKQMANLGRITVALAYAKIQRKLCIVGLRLCVPLIVFAVFLRNHYLTDAQSLDEVNQNEGIKGHKDANKDIFVVNDYDDDHIFEFFGKFFTGKMKKGAAAK</sequence>
<evidence type="ECO:0000256" key="2">
    <source>
        <dbReference type="ARBA" id="ARBA00008335"/>
    </source>
</evidence>
<feature type="transmembrane region" description="Helical" evidence="8">
    <location>
        <begin position="275"/>
        <end position="294"/>
    </location>
</feature>
<feature type="transmembrane region" description="Helical" evidence="8">
    <location>
        <begin position="170"/>
        <end position="188"/>
    </location>
</feature>
<keyword evidence="5 8" id="KW-1133">Transmembrane helix</keyword>
<dbReference type="EMBL" id="ML004459">
    <property type="protein sequence ID" value="RKP30436.1"/>
    <property type="molecule type" value="Genomic_DNA"/>
</dbReference>
<dbReference type="GO" id="GO:0005886">
    <property type="term" value="C:plasma membrane"/>
    <property type="evidence" value="ECO:0007669"/>
    <property type="project" value="TreeGrafter"/>
</dbReference>
<evidence type="ECO:0008006" key="11">
    <source>
        <dbReference type="Google" id="ProtNLM"/>
    </source>
</evidence>
<evidence type="ECO:0000256" key="3">
    <source>
        <dbReference type="ARBA" id="ARBA00022448"/>
    </source>
</evidence>
<comment type="similarity">
    <text evidence="2">Belongs to the major facilitator superfamily.</text>
</comment>
<evidence type="ECO:0000256" key="1">
    <source>
        <dbReference type="ARBA" id="ARBA00004127"/>
    </source>
</evidence>
<dbReference type="PANTHER" id="PTHR23501">
    <property type="entry name" value="MAJOR FACILITATOR SUPERFAMILY"/>
    <property type="match status" value="1"/>
</dbReference>
<dbReference type="InterPro" id="IPR036259">
    <property type="entry name" value="MFS_trans_sf"/>
</dbReference>
<evidence type="ECO:0000256" key="7">
    <source>
        <dbReference type="ARBA" id="ARBA00023136"/>
    </source>
</evidence>
<dbReference type="AlphaFoldDB" id="A0A4P9ZC37"/>
<protein>
    <recommendedName>
        <fullName evidence="11">MFS general substrate transporter</fullName>
    </recommendedName>
</protein>
<feature type="transmembrane region" description="Helical" evidence="8">
    <location>
        <begin position="208"/>
        <end position="225"/>
    </location>
</feature>
<reference evidence="10" key="1">
    <citation type="journal article" date="2018" name="Nat. Microbiol.">
        <title>Leveraging single-cell genomics to expand the fungal tree of life.</title>
        <authorList>
            <person name="Ahrendt S.R."/>
            <person name="Quandt C.A."/>
            <person name="Ciobanu D."/>
            <person name="Clum A."/>
            <person name="Salamov A."/>
            <person name="Andreopoulos B."/>
            <person name="Cheng J.F."/>
            <person name="Woyke T."/>
            <person name="Pelin A."/>
            <person name="Henrissat B."/>
            <person name="Reynolds N.K."/>
            <person name="Benny G.L."/>
            <person name="Smith M.E."/>
            <person name="James T.Y."/>
            <person name="Grigoriev I.V."/>
        </authorList>
    </citation>
    <scope>NUCLEOTIDE SEQUENCE [LARGE SCALE GENOMIC DNA]</scope>
    <source>
        <strain evidence="10">Baker2002</strain>
    </source>
</reference>
<evidence type="ECO:0000313" key="9">
    <source>
        <dbReference type="EMBL" id="RKP30436.1"/>
    </source>
</evidence>
<feature type="transmembrane region" description="Helical" evidence="8">
    <location>
        <begin position="28"/>
        <end position="49"/>
    </location>
</feature>
<evidence type="ECO:0000256" key="5">
    <source>
        <dbReference type="ARBA" id="ARBA00022989"/>
    </source>
</evidence>
<dbReference type="SUPFAM" id="SSF103473">
    <property type="entry name" value="MFS general substrate transporter"/>
    <property type="match status" value="1"/>
</dbReference>
<evidence type="ECO:0000313" key="10">
    <source>
        <dbReference type="Proteomes" id="UP000268321"/>
    </source>
</evidence>
<gene>
    <name evidence="9" type="ORF">METBISCDRAFT_30952</name>
</gene>
<keyword evidence="10" id="KW-1185">Reference proteome</keyword>
<dbReference type="Proteomes" id="UP000268321">
    <property type="component" value="Unassembled WGS sequence"/>
</dbReference>
<evidence type="ECO:0000256" key="8">
    <source>
        <dbReference type="SAM" id="Phobius"/>
    </source>
</evidence>
<dbReference type="GO" id="GO:0005768">
    <property type="term" value="C:endosome"/>
    <property type="evidence" value="ECO:0007669"/>
    <property type="project" value="TreeGrafter"/>
</dbReference>
<keyword evidence="7 8" id="KW-0472">Membrane</keyword>
<dbReference type="OrthoDB" id="2241241at2759"/>
<feature type="transmembrane region" description="Helical" evidence="8">
    <location>
        <begin position="127"/>
        <end position="150"/>
    </location>
</feature>
<dbReference type="GO" id="GO:0005774">
    <property type="term" value="C:vacuolar membrane"/>
    <property type="evidence" value="ECO:0007669"/>
    <property type="project" value="TreeGrafter"/>
</dbReference>
<organism evidence="9 10">
    <name type="scientific">Metschnikowia bicuspidata</name>
    <dbReference type="NCBI Taxonomy" id="27322"/>
    <lineage>
        <taxon>Eukaryota</taxon>
        <taxon>Fungi</taxon>
        <taxon>Dikarya</taxon>
        <taxon>Ascomycota</taxon>
        <taxon>Saccharomycotina</taxon>
        <taxon>Pichiomycetes</taxon>
        <taxon>Metschnikowiaceae</taxon>
        <taxon>Metschnikowia</taxon>
    </lineage>
</organism>
<proteinExistence type="inferred from homology"/>
<dbReference type="PANTHER" id="PTHR23501:SF92">
    <property type="entry name" value="GLUTATHIONE EXCHANGER 1-RELATED"/>
    <property type="match status" value="1"/>
</dbReference>
<evidence type="ECO:0000256" key="4">
    <source>
        <dbReference type="ARBA" id="ARBA00022692"/>
    </source>
</evidence>
<keyword evidence="3" id="KW-0813">Transport</keyword>
<feature type="transmembrane region" description="Helical" evidence="8">
    <location>
        <begin position="245"/>
        <end position="268"/>
    </location>
</feature>
<name>A0A4P9ZC37_9ASCO</name>